<comment type="caution">
    <text evidence="11">The sequence shown here is derived from an EMBL/GenBank/DDBJ whole genome shotgun (WGS) entry which is preliminary data.</text>
</comment>
<dbReference type="Pfam" id="PF00231">
    <property type="entry name" value="ATP-synt"/>
    <property type="match status" value="1"/>
</dbReference>
<evidence type="ECO:0000256" key="1">
    <source>
        <dbReference type="ARBA" id="ARBA00003456"/>
    </source>
</evidence>
<comment type="subcellular location">
    <subcellularLocation>
        <location evidence="10">Cell membrane</location>
        <topology evidence="10">Peripheral membrane protein</topology>
    </subcellularLocation>
    <subcellularLocation>
        <location evidence="2">Membrane</location>
        <topology evidence="2">Peripheral membrane protein</topology>
    </subcellularLocation>
</comment>
<keyword evidence="5 10" id="KW-0375">Hydrogen ion transport</keyword>
<gene>
    <name evidence="10" type="primary">atpG</name>
    <name evidence="11" type="ORF">UV11_C0001G0047</name>
</gene>
<evidence type="ECO:0000256" key="3">
    <source>
        <dbReference type="ARBA" id="ARBA00007681"/>
    </source>
</evidence>
<name>A0A0G0ZJI3_9BACT</name>
<dbReference type="InterPro" id="IPR000131">
    <property type="entry name" value="ATP_synth_F1_gsu"/>
</dbReference>
<dbReference type="AlphaFoldDB" id="A0A0G0ZJI3"/>
<dbReference type="GO" id="GO:0042777">
    <property type="term" value="P:proton motive force-driven plasma membrane ATP synthesis"/>
    <property type="evidence" value="ECO:0007669"/>
    <property type="project" value="UniProtKB-UniRule"/>
</dbReference>
<dbReference type="PRINTS" id="PR00126">
    <property type="entry name" value="ATPASEGAMMA"/>
</dbReference>
<dbReference type="Proteomes" id="UP000034036">
    <property type="component" value="Unassembled WGS sequence"/>
</dbReference>
<protein>
    <recommendedName>
        <fullName evidence="10">ATP synthase gamma chain</fullName>
    </recommendedName>
    <alternativeName>
        <fullName evidence="10">ATP synthase F1 sector gamma subunit</fullName>
    </alternativeName>
    <alternativeName>
        <fullName evidence="10">F-ATPase gamma subunit</fullName>
    </alternativeName>
</protein>
<keyword evidence="6 10" id="KW-0406">Ion transport</keyword>
<evidence type="ECO:0000256" key="6">
    <source>
        <dbReference type="ARBA" id="ARBA00023065"/>
    </source>
</evidence>
<dbReference type="GO" id="GO:0046933">
    <property type="term" value="F:proton-transporting ATP synthase activity, rotational mechanism"/>
    <property type="evidence" value="ECO:0007669"/>
    <property type="project" value="UniProtKB-UniRule"/>
</dbReference>
<comment type="function">
    <text evidence="1 10">Produces ATP from ADP in the presence of a proton gradient across the membrane. The gamma chain is believed to be important in regulating ATPase activity and the flow of protons through the CF(0) complex.</text>
</comment>
<evidence type="ECO:0000256" key="8">
    <source>
        <dbReference type="ARBA" id="ARBA00023196"/>
    </source>
</evidence>
<evidence type="ECO:0000313" key="12">
    <source>
        <dbReference type="Proteomes" id="UP000034036"/>
    </source>
</evidence>
<evidence type="ECO:0000256" key="5">
    <source>
        <dbReference type="ARBA" id="ARBA00022781"/>
    </source>
</evidence>
<evidence type="ECO:0000256" key="7">
    <source>
        <dbReference type="ARBA" id="ARBA00023136"/>
    </source>
</evidence>
<dbReference type="EMBL" id="LCDF01000001">
    <property type="protein sequence ID" value="KKS48952.1"/>
    <property type="molecule type" value="Genomic_DNA"/>
</dbReference>
<dbReference type="InterPro" id="IPR035968">
    <property type="entry name" value="ATP_synth_F1_ATPase_gsu"/>
</dbReference>
<evidence type="ECO:0000256" key="2">
    <source>
        <dbReference type="ARBA" id="ARBA00004170"/>
    </source>
</evidence>
<dbReference type="GO" id="GO:0005524">
    <property type="term" value="F:ATP binding"/>
    <property type="evidence" value="ECO:0007669"/>
    <property type="project" value="UniProtKB-UniRule"/>
</dbReference>
<reference evidence="11 12" key="1">
    <citation type="journal article" date="2015" name="Nature">
        <title>rRNA introns, odd ribosomes, and small enigmatic genomes across a large radiation of phyla.</title>
        <authorList>
            <person name="Brown C.T."/>
            <person name="Hug L.A."/>
            <person name="Thomas B.C."/>
            <person name="Sharon I."/>
            <person name="Castelle C.J."/>
            <person name="Singh A."/>
            <person name="Wilkins M.J."/>
            <person name="Williams K.H."/>
            <person name="Banfield J.F."/>
        </authorList>
    </citation>
    <scope>NUCLEOTIDE SEQUENCE [LARGE SCALE GENOMIC DNA]</scope>
</reference>
<dbReference type="Gene3D" id="3.40.1380.10">
    <property type="match status" value="1"/>
</dbReference>
<dbReference type="CDD" id="cd12151">
    <property type="entry name" value="F1-ATPase_gamma"/>
    <property type="match status" value="1"/>
</dbReference>
<dbReference type="SUPFAM" id="SSF52943">
    <property type="entry name" value="ATP synthase (F1-ATPase), gamma subunit"/>
    <property type="match status" value="1"/>
</dbReference>
<keyword evidence="10" id="KW-1003">Cell membrane</keyword>
<dbReference type="PANTHER" id="PTHR11693:SF22">
    <property type="entry name" value="ATP SYNTHASE SUBUNIT GAMMA, MITOCHONDRIAL"/>
    <property type="match status" value="1"/>
</dbReference>
<keyword evidence="8 10" id="KW-0139">CF(1)</keyword>
<evidence type="ECO:0000313" key="11">
    <source>
        <dbReference type="EMBL" id="KKS48952.1"/>
    </source>
</evidence>
<accession>A0A0G0ZJI3</accession>
<dbReference type="STRING" id="1618659.UV11_C0001G0047"/>
<comment type="subunit">
    <text evidence="10">F-type ATPases have 2 components, CF(1) - the catalytic core - and CF(0) - the membrane proton channel. CF(1) has five subunits: alpha(3), beta(3), gamma(1), delta(1), epsilon(1). CF(0) has three main subunits: a, b and c.</text>
</comment>
<organism evidence="11 12">
    <name type="scientific">Candidatus Giovannonibacteria bacterium GW2011_GWF2_42_19</name>
    <dbReference type="NCBI Taxonomy" id="1618659"/>
    <lineage>
        <taxon>Bacteria</taxon>
        <taxon>Candidatus Giovannoniibacteriota</taxon>
    </lineage>
</organism>
<dbReference type="GO" id="GO:0045259">
    <property type="term" value="C:proton-transporting ATP synthase complex"/>
    <property type="evidence" value="ECO:0007669"/>
    <property type="project" value="UniProtKB-KW"/>
</dbReference>
<dbReference type="HAMAP" id="MF_00815">
    <property type="entry name" value="ATP_synth_gamma_bact"/>
    <property type="match status" value="1"/>
</dbReference>
<dbReference type="GO" id="GO:0005886">
    <property type="term" value="C:plasma membrane"/>
    <property type="evidence" value="ECO:0007669"/>
    <property type="project" value="UniProtKB-SubCell"/>
</dbReference>
<evidence type="ECO:0000256" key="4">
    <source>
        <dbReference type="ARBA" id="ARBA00022448"/>
    </source>
</evidence>
<sequence length="304" mass="33921">MESLQGLKSRIRAVGNVKEIAKAMEVVAATKMRKSQEIALATRPFSYAALNILAKISKSSGVNGFFPEKKEGERLIVVIASDRGFAGKFNVEVLNRAEKLLNGNKNVKIAAVGKKANLYFKRKKYNVVKSFYGFGDFVSHEEILPLFNFIMQGYDSGLWSSVSIISTHFRTALLQEVISREFLPVDFEKIKEAILEIIPEHGKFAEHRGDFKGENGLAQTEYIIEPSSKELILMLMPYLLKIQLYDIILEANASEHSARRVAMKNASDNASELLDGLVISFNKSRQANITNELIEITATRSALG</sequence>
<evidence type="ECO:0000256" key="9">
    <source>
        <dbReference type="ARBA" id="ARBA00023310"/>
    </source>
</evidence>
<dbReference type="Gene3D" id="1.10.287.80">
    <property type="entry name" value="ATP synthase, gamma subunit, helix hairpin domain"/>
    <property type="match status" value="2"/>
</dbReference>
<keyword evidence="7 10" id="KW-0472">Membrane</keyword>
<dbReference type="PANTHER" id="PTHR11693">
    <property type="entry name" value="ATP SYNTHASE GAMMA CHAIN"/>
    <property type="match status" value="1"/>
</dbReference>
<keyword evidence="9 10" id="KW-0066">ATP synthesis</keyword>
<comment type="similarity">
    <text evidence="3 10">Belongs to the ATPase gamma chain family.</text>
</comment>
<keyword evidence="4 10" id="KW-0813">Transport</keyword>
<dbReference type="NCBIfam" id="TIGR01146">
    <property type="entry name" value="ATPsyn_F1gamma"/>
    <property type="match status" value="1"/>
</dbReference>
<dbReference type="PATRIC" id="fig|1618659.3.peg.54"/>
<evidence type="ECO:0000256" key="10">
    <source>
        <dbReference type="HAMAP-Rule" id="MF_00815"/>
    </source>
</evidence>
<proteinExistence type="inferred from homology"/>